<dbReference type="PANTHER" id="PTHR48065:SF75">
    <property type="entry name" value="LEUCINE-RICH REPEAT-CONTAINING N-TERMINAL PLANT-TYPE DOMAIN-CONTAINING PROTEIN"/>
    <property type="match status" value="1"/>
</dbReference>
<evidence type="ECO:0000256" key="1">
    <source>
        <dbReference type="ARBA" id="ARBA00022614"/>
    </source>
</evidence>
<dbReference type="Pfam" id="PF08263">
    <property type="entry name" value="LRRNT_2"/>
    <property type="match status" value="1"/>
</dbReference>
<keyword evidence="1" id="KW-0433">Leucine-rich repeat</keyword>
<keyword evidence="6" id="KW-1185">Reference proteome</keyword>
<dbReference type="OrthoDB" id="1433538at2759"/>
<comment type="caution">
    <text evidence="5">The sequence shown here is derived from an EMBL/GenBank/DDBJ whole genome shotgun (WGS) entry which is preliminary data.</text>
</comment>
<dbReference type="AlphaFoldDB" id="A0A371HIP5"/>
<dbReference type="STRING" id="157652.A0A371HIP5"/>
<dbReference type="PANTHER" id="PTHR48065">
    <property type="entry name" value="OS10G0469600 PROTEIN"/>
    <property type="match status" value="1"/>
</dbReference>
<dbReference type="EMBL" id="QJKJ01002485">
    <property type="protein sequence ID" value="RDY02658.1"/>
    <property type="molecule type" value="Genomic_DNA"/>
</dbReference>
<feature type="non-terminal residue" evidence="5">
    <location>
        <position position="1"/>
    </location>
</feature>
<organism evidence="5 6">
    <name type="scientific">Mucuna pruriens</name>
    <name type="common">Velvet bean</name>
    <name type="synonym">Dolichos pruriens</name>
    <dbReference type="NCBI Taxonomy" id="157652"/>
    <lineage>
        <taxon>Eukaryota</taxon>
        <taxon>Viridiplantae</taxon>
        <taxon>Streptophyta</taxon>
        <taxon>Embryophyta</taxon>
        <taxon>Tracheophyta</taxon>
        <taxon>Spermatophyta</taxon>
        <taxon>Magnoliopsida</taxon>
        <taxon>eudicotyledons</taxon>
        <taxon>Gunneridae</taxon>
        <taxon>Pentapetalae</taxon>
        <taxon>rosids</taxon>
        <taxon>fabids</taxon>
        <taxon>Fabales</taxon>
        <taxon>Fabaceae</taxon>
        <taxon>Papilionoideae</taxon>
        <taxon>50 kb inversion clade</taxon>
        <taxon>NPAAA clade</taxon>
        <taxon>indigoferoid/millettioid clade</taxon>
        <taxon>Phaseoleae</taxon>
        <taxon>Mucuna</taxon>
    </lineage>
</organism>
<keyword evidence="3" id="KW-0732">Signal</keyword>
<evidence type="ECO:0000313" key="5">
    <source>
        <dbReference type="EMBL" id="RDY02658.1"/>
    </source>
</evidence>
<dbReference type="InterPro" id="IPR032675">
    <property type="entry name" value="LRR_dom_sf"/>
</dbReference>
<name>A0A371HIP5_MUCPR</name>
<reference evidence="5" key="1">
    <citation type="submission" date="2018-05" db="EMBL/GenBank/DDBJ databases">
        <title>Draft genome of Mucuna pruriens seed.</title>
        <authorList>
            <person name="Nnadi N.E."/>
            <person name="Vos R."/>
            <person name="Hasami M.H."/>
            <person name="Devisetty U.K."/>
            <person name="Aguiy J.C."/>
        </authorList>
    </citation>
    <scope>NUCLEOTIDE SEQUENCE [LARGE SCALE GENOMIC DNA]</scope>
    <source>
        <strain evidence="5">JCA_2017</strain>
    </source>
</reference>
<gene>
    <name evidence="5" type="ORF">CR513_13854</name>
</gene>
<dbReference type="Gene3D" id="3.80.10.10">
    <property type="entry name" value="Ribonuclease Inhibitor"/>
    <property type="match status" value="1"/>
</dbReference>
<dbReference type="Proteomes" id="UP000257109">
    <property type="component" value="Unassembled WGS sequence"/>
</dbReference>
<feature type="chain" id="PRO_5016597815" description="Leucine-rich repeat-containing N-terminal plant-type domain-containing protein" evidence="3">
    <location>
        <begin position="26"/>
        <end position="172"/>
    </location>
</feature>
<proteinExistence type="predicted"/>
<dbReference type="SUPFAM" id="SSF52058">
    <property type="entry name" value="L domain-like"/>
    <property type="match status" value="1"/>
</dbReference>
<protein>
    <recommendedName>
        <fullName evidence="4">Leucine-rich repeat-containing N-terminal plant-type domain-containing protein</fullName>
    </recommendedName>
</protein>
<feature type="signal peptide" evidence="3">
    <location>
        <begin position="1"/>
        <end position="25"/>
    </location>
</feature>
<feature type="domain" description="Leucine-rich repeat-containing N-terminal plant-type" evidence="4">
    <location>
        <begin position="33"/>
        <end position="74"/>
    </location>
</feature>
<evidence type="ECO:0000256" key="2">
    <source>
        <dbReference type="ARBA" id="ARBA00022737"/>
    </source>
</evidence>
<evidence type="ECO:0000313" key="6">
    <source>
        <dbReference type="Proteomes" id="UP000257109"/>
    </source>
</evidence>
<evidence type="ECO:0000256" key="3">
    <source>
        <dbReference type="SAM" id="SignalP"/>
    </source>
</evidence>
<keyword evidence="2" id="KW-0677">Repeat</keyword>
<evidence type="ECO:0000259" key="4">
    <source>
        <dbReference type="Pfam" id="PF08263"/>
    </source>
</evidence>
<accession>A0A371HIP5</accession>
<sequence>MRLGEVVSLLFYFVALLIQNQVCDCCLEKERIGLLEIKGYILSMGSDEQNEQELGSWVDDRSSNCCSWNRVKCSNMSNGRVTHLSLDDLNSRGTHLINGSLFSPFEELLNLNLANNGYQGWISKGQLPRLIKLETLNLSSNSINGFLSDLGIHYNFNDDNSKPYKCKHLNIE</sequence>
<dbReference type="InterPro" id="IPR013210">
    <property type="entry name" value="LRR_N_plant-typ"/>
</dbReference>